<keyword evidence="8" id="KW-1185">Reference proteome</keyword>
<dbReference type="CDD" id="cd18011">
    <property type="entry name" value="DEXDc_RapA"/>
    <property type="match status" value="1"/>
</dbReference>
<dbReference type="InterPro" id="IPR027417">
    <property type="entry name" value="P-loop_NTPase"/>
</dbReference>
<gene>
    <name evidence="7" type="ORF">GCM10011614_29700</name>
</gene>
<evidence type="ECO:0000256" key="1">
    <source>
        <dbReference type="ARBA" id="ARBA00022741"/>
    </source>
</evidence>
<proteinExistence type="predicted"/>
<dbReference type="SMART" id="SM00487">
    <property type="entry name" value="DEXDc"/>
    <property type="match status" value="1"/>
</dbReference>
<evidence type="ECO:0000313" key="8">
    <source>
        <dbReference type="Proteomes" id="UP000648075"/>
    </source>
</evidence>
<keyword evidence="2" id="KW-0378">Hydrolase</keyword>
<dbReference type="Proteomes" id="UP000648075">
    <property type="component" value="Unassembled WGS sequence"/>
</dbReference>
<dbReference type="PROSITE" id="PS51194">
    <property type="entry name" value="HELICASE_CTER"/>
    <property type="match status" value="1"/>
</dbReference>
<dbReference type="GO" id="GO:0005524">
    <property type="term" value="F:ATP binding"/>
    <property type="evidence" value="ECO:0007669"/>
    <property type="project" value="UniProtKB-KW"/>
</dbReference>
<organism evidence="7 8">
    <name type="scientific">Novosphingobium colocasiae</name>
    <dbReference type="NCBI Taxonomy" id="1256513"/>
    <lineage>
        <taxon>Bacteria</taxon>
        <taxon>Pseudomonadati</taxon>
        <taxon>Pseudomonadota</taxon>
        <taxon>Alphaproteobacteria</taxon>
        <taxon>Sphingomonadales</taxon>
        <taxon>Sphingomonadaceae</taxon>
        <taxon>Novosphingobium</taxon>
    </lineage>
</organism>
<protein>
    <submittedName>
        <fullName evidence="7">ATP-dependent helicase HepA</fullName>
    </submittedName>
</protein>
<dbReference type="RefSeq" id="WP_189622069.1">
    <property type="nucleotide sequence ID" value="NZ_BMZA01000014.1"/>
</dbReference>
<comment type="caution">
    <text evidence="7">The sequence shown here is derived from an EMBL/GenBank/DDBJ whole genome shotgun (WGS) entry which is preliminary data.</text>
</comment>
<dbReference type="PANTHER" id="PTHR45766">
    <property type="entry name" value="DNA ANNEALING HELICASE AND ENDONUCLEASE ZRANB3 FAMILY MEMBER"/>
    <property type="match status" value="1"/>
</dbReference>
<feature type="domain" description="Helicase C-terminal" evidence="6">
    <location>
        <begin position="460"/>
        <end position="622"/>
    </location>
</feature>
<dbReference type="PROSITE" id="PS51192">
    <property type="entry name" value="HELICASE_ATP_BIND_1"/>
    <property type="match status" value="1"/>
</dbReference>
<dbReference type="EMBL" id="BMZA01000014">
    <property type="protein sequence ID" value="GGZ12635.1"/>
    <property type="molecule type" value="Genomic_DNA"/>
</dbReference>
<dbReference type="GO" id="GO:0004386">
    <property type="term" value="F:helicase activity"/>
    <property type="evidence" value="ECO:0007669"/>
    <property type="project" value="UniProtKB-KW"/>
</dbReference>
<evidence type="ECO:0000259" key="5">
    <source>
        <dbReference type="PROSITE" id="PS51192"/>
    </source>
</evidence>
<keyword evidence="4" id="KW-0067">ATP-binding</keyword>
<dbReference type="SUPFAM" id="SSF52540">
    <property type="entry name" value="P-loop containing nucleoside triphosphate hydrolases"/>
    <property type="match status" value="2"/>
</dbReference>
<reference evidence="7" key="2">
    <citation type="submission" date="2020-09" db="EMBL/GenBank/DDBJ databases">
        <authorList>
            <person name="Sun Q."/>
            <person name="Kim S."/>
        </authorList>
    </citation>
    <scope>NUCLEOTIDE SEQUENCE</scope>
    <source>
        <strain evidence="7">KCTC 32255</strain>
    </source>
</reference>
<dbReference type="Gene3D" id="3.40.50.300">
    <property type="entry name" value="P-loop containing nucleotide triphosphate hydrolases"/>
    <property type="match status" value="1"/>
</dbReference>
<dbReference type="Gene3D" id="3.40.50.10810">
    <property type="entry name" value="Tandem AAA-ATPase domain"/>
    <property type="match status" value="1"/>
</dbReference>
<dbReference type="Pfam" id="PF00176">
    <property type="entry name" value="SNF2-rel_dom"/>
    <property type="match status" value="1"/>
</dbReference>
<sequence length="933" mass="102306">MNLPAFQTGQLQTGDLIQARGREWIVLGKPDERLVRVRPLSGSEEDAIIIAPSLERMPVRPATFDLPTADQPDTQDAARLLADALRLSLRRGAGPFRSAAHLGVEPRAYQLVPLLMALRLDVKRLLIADDVGIGKTVEAGMILREMIDRGEVERFSVLCPPHLVDQWVGELAEKFDIDAVAVTSARARSLERGLALGDTIFGIYPYTVVSLDYIKADSRRESFAQACPGFVIVDEAHTCVGGSEKGTQQRYALLERLAEDATRHLLLLTATPHSGNQDAYARLLSLLHGDLAGGPEAGDQNARRRYADRLAKHFVQRRRPDIADKWGDAGAFAKSMKADAPYTLTGDFQNFQEDVLDYCLGVATRADGERARRLAFWGTLALMRCIGSSPAAALSALRNRLGGMAEEAALAPVLFDDDGDELADTDIEPATALDREELAELKALIMRAEGLAARFEDDPKFRELVRQVKDLTAKKDARPVIFCRFITTAEAVGEALRAQFKKHEVEIVTGRLTPEERRGRVEAMVDHPNRILVATDCLSEGINLQSLFNAVIHYDLNWNPTRHQQRDGRVDRFGQPEDTVWSVMMFGSNSIIDGAVIKVITEKMKRIQQATGVIVPVPEDSASVSNALMQAMLLHSSKPRAQGLFDFGDAEERLEMEWKDAEENARKSQTRYAQAALKPDEVLPEWHRLRELLGGPDEVERFTRRALARIDTPLGAVGSHYRVSYEDLPKQLGERLAARNLTGTRAIGFADKLQPDVAHVGRTHPLVAMLAETMAEGALDPGGVEGKATLGRCGAWRSAAVNKLTTVLLLRLRFKLTTSGRKTLLAEEATALAFATGENAAIAQGAEALALLEPDASGDIAPPVITRQVDQALARLPEYDAAIRAYAQDRAAQLSEDHDRVKFATRGEGATTEVEAVLPADVIGLYVLVPEAN</sequence>
<accession>A0A918PKA8</accession>
<dbReference type="SMART" id="SM00490">
    <property type="entry name" value="HELICc"/>
    <property type="match status" value="1"/>
</dbReference>
<keyword evidence="1" id="KW-0547">Nucleotide-binding</keyword>
<name>A0A918PKA8_9SPHN</name>
<dbReference type="InterPro" id="IPR049730">
    <property type="entry name" value="SNF2/RAD54-like_C"/>
</dbReference>
<feature type="domain" description="Helicase ATP-binding" evidence="5">
    <location>
        <begin position="116"/>
        <end position="290"/>
    </location>
</feature>
<evidence type="ECO:0000256" key="2">
    <source>
        <dbReference type="ARBA" id="ARBA00022801"/>
    </source>
</evidence>
<keyword evidence="3 7" id="KW-0347">Helicase</keyword>
<dbReference type="InterPro" id="IPR057342">
    <property type="entry name" value="DEXDc_RapA"/>
</dbReference>
<dbReference type="Pfam" id="PF00271">
    <property type="entry name" value="Helicase_C"/>
    <property type="match status" value="1"/>
</dbReference>
<evidence type="ECO:0000256" key="3">
    <source>
        <dbReference type="ARBA" id="ARBA00022806"/>
    </source>
</evidence>
<dbReference type="InterPro" id="IPR000330">
    <property type="entry name" value="SNF2_N"/>
</dbReference>
<dbReference type="PANTHER" id="PTHR45766:SF6">
    <property type="entry name" value="SWI_SNF-RELATED MATRIX-ASSOCIATED ACTIN-DEPENDENT REGULATOR OF CHROMATIN SUBFAMILY A-LIKE PROTEIN 1"/>
    <property type="match status" value="1"/>
</dbReference>
<dbReference type="InterPro" id="IPR038718">
    <property type="entry name" value="SNF2-like_sf"/>
</dbReference>
<evidence type="ECO:0000256" key="4">
    <source>
        <dbReference type="ARBA" id="ARBA00022840"/>
    </source>
</evidence>
<dbReference type="GO" id="GO:0016787">
    <property type="term" value="F:hydrolase activity"/>
    <property type="evidence" value="ECO:0007669"/>
    <property type="project" value="UniProtKB-KW"/>
</dbReference>
<dbReference type="AlphaFoldDB" id="A0A918PKA8"/>
<evidence type="ECO:0000259" key="6">
    <source>
        <dbReference type="PROSITE" id="PS51194"/>
    </source>
</evidence>
<dbReference type="InterPro" id="IPR001650">
    <property type="entry name" value="Helicase_C-like"/>
</dbReference>
<evidence type="ECO:0000313" key="7">
    <source>
        <dbReference type="EMBL" id="GGZ12635.1"/>
    </source>
</evidence>
<dbReference type="CDD" id="cd18793">
    <property type="entry name" value="SF2_C_SNF"/>
    <property type="match status" value="1"/>
</dbReference>
<dbReference type="InterPro" id="IPR014001">
    <property type="entry name" value="Helicase_ATP-bd"/>
</dbReference>
<reference evidence="7" key="1">
    <citation type="journal article" date="2014" name="Int. J. Syst. Evol. Microbiol.">
        <title>Complete genome sequence of Corynebacterium casei LMG S-19264T (=DSM 44701T), isolated from a smear-ripened cheese.</title>
        <authorList>
            <consortium name="US DOE Joint Genome Institute (JGI-PGF)"/>
            <person name="Walter F."/>
            <person name="Albersmeier A."/>
            <person name="Kalinowski J."/>
            <person name="Ruckert C."/>
        </authorList>
    </citation>
    <scope>NUCLEOTIDE SEQUENCE</scope>
    <source>
        <strain evidence="7">KCTC 32255</strain>
    </source>
</reference>